<proteinExistence type="predicted"/>
<sequence length="496" mass="57140">MKILFLNPPFKTEYGRFSRESRSPAISKSGTLYYPIWLSYAAAIAEKEGHTITIIDSPAYSYDLAKTLELIKDFKPRLVVIDTSTPSIYNDAEIADKIKNLLPGSFITLMGTHPSSLPEETLGLNKNIDACFIGEADYTLKDLAGKLKNFYSHETGTSPTSLKKLLSTIPGLAYRSKEKIFITAKRELIADLDELPFVSKIYKKYLDPKKYFFAASDYPEIQIMTSRGCTARCTFCVYPQTIHGWKYRMRSARNIADEFEWITKNMPEIREIGLEDDTFTGSQARVIEFCKILIEKKIKIKWYCNARADLKYETMVWMKKASCALLIVGYESANKKILDNIKKQTTPEMNLEFSQNARKAGLLVHGCFMAGNNGDTRESLEENLNLALKMMDDTMQFFPLIVYPGTIDFERAKKEGLITFKNYSDYVTIDGNHKSVVRMPDATSEEITKWCDYARRKYYLRPKYLFYKLCQQISHPTELRRTFKSAKRFIKYLIPK</sequence>
<dbReference type="EMBL" id="JYNY01000114">
    <property type="protein sequence ID" value="KJJ85582.1"/>
    <property type="molecule type" value="Genomic_DNA"/>
</dbReference>
<dbReference type="PROSITE" id="PS51918">
    <property type="entry name" value="RADICAL_SAM"/>
    <property type="match status" value="1"/>
</dbReference>
<dbReference type="InterPro" id="IPR007197">
    <property type="entry name" value="rSAM"/>
</dbReference>
<comment type="cofactor">
    <cofactor evidence="1">
        <name>[4Fe-4S] cluster</name>
        <dbReference type="ChEBI" id="CHEBI:49883"/>
    </cofactor>
</comment>
<reference evidence="8 9" key="1">
    <citation type="submission" date="2015-02" db="EMBL/GenBank/DDBJ databases">
        <title>Single-cell genomics of uncultivated deep-branching MTB reveals a conserved set of magnetosome genes.</title>
        <authorList>
            <person name="Kolinko S."/>
            <person name="Richter M."/>
            <person name="Glockner F.O."/>
            <person name="Brachmann A."/>
            <person name="Schuler D."/>
        </authorList>
    </citation>
    <scope>NUCLEOTIDE SEQUENCE [LARGE SCALE GENOMIC DNA]</scope>
    <source>
        <strain evidence="8">SKK-01</strain>
    </source>
</reference>
<dbReference type="InterPro" id="IPR023404">
    <property type="entry name" value="rSAM_horseshoe"/>
</dbReference>
<dbReference type="GO" id="GO:0051539">
    <property type="term" value="F:4 iron, 4 sulfur cluster binding"/>
    <property type="evidence" value="ECO:0007669"/>
    <property type="project" value="UniProtKB-KW"/>
</dbReference>
<dbReference type="GO" id="GO:0046872">
    <property type="term" value="F:metal ion binding"/>
    <property type="evidence" value="ECO:0007669"/>
    <property type="project" value="UniProtKB-KW"/>
</dbReference>
<evidence type="ECO:0000256" key="2">
    <source>
        <dbReference type="ARBA" id="ARBA00022691"/>
    </source>
</evidence>
<dbReference type="Gene3D" id="3.40.50.280">
    <property type="entry name" value="Cobalamin-binding domain"/>
    <property type="match status" value="1"/>
</dbReference>
<dbReference type="SFLD" id="SFLDS00029">
    <property type="entry name" value="Radical_SAM"/>
    <property type="match status" value="1"/>
</dbReference>
<dbReference type="InterPro" id="IPR034466">
    <property type="entry name" value="Methyltransferase_Class_B"/>
</dbReference>
<keyword evidence="5" id="KW-0411">Iron-sulfur</keyword>
<protein>
    <submittedName>
        <fullName evidence="8">Radical SAM domain-containing protein</fullName>
    </submittedName>
</protein>
<dbReference type="InterPro" id="IPR051198">
    <property type="entry name" value="BchE-like"/>
</dbReference>
<dbReference type="PANTHER" id="PTHR43409">
    <property type="entry name" value="ANAEROBIC MAGNESIUM-PROTOPORPHYRIN IX MONOMETHYL ESTER CYCLASE-RELATED"/>
    <property type="match status" value="1"/>
</dbReference>
<dbReference type="GO" id="GO:0003824">
    <property type="term" value="F:catalytic activity"/>
    <property type="evidence" value="ECO:0007669"/>
    <property type="project" value="InterPro"/>
</dbReference>
<keyword evidence="4" id="KW-0408">Iron</keyword>
<dbReference type="SFLD" id="SFLDG01082">
    <property type="entry name" value="B12-binding_domain_containing"/>
    <property type="match status" value="1"/>
</dbReference>
<evidence type="ECO:0000256" key="5">
    <source>
        <dbReference type="ARBA" id="ARBA00023014"/>
    </source>
</evidence>
<dbReference type="CDD" id="cd02068">
    <property type="entry name" value="radical_SAM_B12_BD"/>
    <property type="match status" value="1"/>
</dbReference>
<organism evidence="8 9">
    <name type="scientific">Candidatus Omnitrophus magneticus</name>
    <dbReference type="NCBI Taxonomy" id="1609969"/>
    <lineage>
        <taxon>Bacteria</taxon>
        <taxon>Pseudomonadati</taxon>
        <taxon>Candidatus Omnitrophota</taxon>
        <taxon>Candidatus Omnitrophus</taxon>
    </lineage>
</organism>
<dbReference type="SFLD" id="SFLDG01123">
    <property type="entry name" value="methyltransferase_(Class_B)"/>
    <property type="match status" value="1"/>
</dbReference>
<feature type="domain" description="Radical SAM core" evidence="7">
    <location>
        <begin position="215"/>
        <end position="430"/>
    </location>
</feature>
<name>A0A0F0CQM5_9BACT</name>
<dbReference type="GO" id="GO:0031419">
    <property type="term" value="F:cobalamin binding"/>
    <property type="evidence" value="ECO:0007669"/>
    <property type="project" value="InterPro"/>
</dbReference>
<dbReference type="PANTHER" id="PTHR43409:SF16">
    <property type="entry name" value="SLR0320 PROTEIN"/>
    <property type="match status" value="1"/>
</dbReference>
<evidence type="ECO:0000256" key="3">
    <source>
        <dbReference type="ARBA" id="ARBA00022723"/>
    </source>
</evidence>
<dbReference type="Proteomes" id="UP000033428">
    <property type="component" value="Unassembled WGS sequence"/>
</dbReference>
<evidence type="ECO:0000256" key="4">
    <source>
        <dbReference type="ARBA" id="ARBA00023004"/>
    </source>
</evidence>
<dbReference type="InterPro" id="IPR058240">
    <property type="entry name" value="rSAM_sf"/>
</dbReference>
<dbReference type="SUPFAM" id="SSF102114">
    <property type="entry name" value="Radical SAM enzymes"/>
    <property type="match status" value="1"/>
</dbReference>
<dbReference type="GO" id="GO:0005829">
    <property type="term" value="C:cytosol"/>
    <property type="evidence" value="ECO:0007669"/>
    <property type="project" value="TreeGrafter"/>
</dbReference>
<evidence type="ECO:0000313" key="8">
    <source>
        <dbReference type="EMBL" id="KJJ85582.1"/>
    </source>
</evidence>
<dbReference type="InterPro" id="IPR006158">
    <property type="entry name" value="Cobalamin-bd"/>
</dbReference>
<comment type="caution">
    <text evidence="8">The sequence shown here is derived from an EMBL/GenBank/DDBJ whole genome shotgun (WGS) entry which is preliminary data.</text>
</comment>
<dbReference type="Pfam" id="PF02310">
    <property type="entry name" value="B12-binding"/>
    <property type="match status" value="1"/>
</dbReference>
<evidence type="ECO:0000313" key="9">
    <source>
        <dbReference type="Proteomes" id="UP000033428"/>
    </source>
</evidence>
<dbReference type="Gene3D" id="3.80.30.20">
    <property type="entry name" value="tm_1862 like domain"/>
    <property type="match status" value="1"/>
</dbReference>
<keyword evidence="9" id="KW-1185">Reference proteome</keyword>
<dbReference type="InterPro" id="IPR006638">
    <property type="entry name" value="Elp3/MiaA/NifB-like_rSAM"/>
</dbReference>
<keyword evidence="2" id="KW-0949">S-adenosyl-L-methionine</keyword>
<dbReference type="SMART" id="SM00729">
    <property type="entry name" value="Elp3"/>
    <property type="match status" value="1"/>
</dbReference>
<evidence type="ECO:0000259" key="6">
    <source>
        <dbReference type="PROSITE" id="PS51332"/>
    </source>
</evidence>
<gene>
    <name evidence="8" type="ORF">OMAG_000537</name>
</gene>
<dbReference type="PROSITE" id="PS51332">
    <property type="entry name" value="B12_BINDING"/>
    <property type="match status" value="1"/>
</dbReference>
<keyword evidence="3" id="KW-0479">Metal-binding</keyword>
<dbReference type="AlphaFoldDB" id="A0A0F0CQM5"/>
<evidence type="ECO:0000256" key="1">
    <source>
        <dbReference type="ARBA" id="ARBA00001966"/>
    </source>
</evidence>
<evidence type="ECO:0000259" key="7">
    <source>
        <dbReference type="PROSITE" id="PS51918"/>
    </source>
</evidence>
<accession>A0A0F0CQM5</accession>
<dbReference type="Pfam" id="PF04055">
    <property type="entry name" value="Radical_SAM"/>
    <property type="match status" value="1"/>
</dbReference>
<feature type="domain" description="B12-binding" evidence="6">
    <location>
        <begin position="21"/>
        <end position="154"/>
    </location>
</feature>